<organism evidence="6 7">
    <name type="scientific">Bos mutus</name>
    <name type="common">wild yak</name>
    <dbReference type="NCBI Taxonomy" id="72004"/>
    <lineage>
        <taxon>Eukaryota</taxon>
        <taxon>Metazoa</taxon>
        <taxon>Chordata</taxon>
        <taxon>Craniata</taxon>
        <taxon>Vertebrata</taxon>
        <taxon>Euteleostomi</taxon>
        <taxon>Mammalia</taxon>
        <taxon>Eutheria</taxon>
        <taxon>Laurasiatheria</taxon>
        <taxon>Artiodactyla</taxon>
        <taxon>Ruminantia</taxon>
        <taxon>Pecora</taxon>
        <taxon>Bovidae</taxon>
        <taxon>Bovinae</taxon>
        <taxon>Bos</taxon>
    </lineage>
</organism>
<evidence type="ECO:0000256" key="2">
    <source>
        <dbReference type="ARBA" id="ARBA00006581"/>
    </source>
</evidence>
<dbReference type="GO" id="GO:0000287">
    <property type="term" value="F:magnesium ion binding"/>
    <property type="evidence" value="ECO:0007669"/>
    <property type="project" value="InterPro"/>
</dbReference>
<feature type="non-terminal residue" evidence="6">
    <location>
        <position position="40"/>
    </location>
</feature>
<dbReference type="InterPro" id="IPR036157">
    <property type="entry name" value="dUTPase-like_sf"/>
</dbReference>
<dbReference type="GO" id="GO:0006226">
    <property type="term" value="P:dUMP biosynthetic process"/>
    <property type="evidence" value="ECO:0007669"/>
    <property type="project" value="InterPro"/>
</dbReference>
<protein>
    <recommendedName>
        <fullName evidence="3">dUTP diphosphatase</fullName>
        <ecNumber evidence="3">3.6.1.23</ecNumber>
    </recommendedName>
</protein>
<comment type="pathway">
    <text evidence="1">Pyrimidine metabolism; dUMP biosynthesis; dUMP from dCTP (dUTP route): step 2/2.</text>
</comment>
<dbReference type="InterPro" id="IPR008181">
    <property type="entry name" value="dUTPase"/>
</dbReference>
<dbReference type="PANTHER" id="PTHR11241">
    <property type="entry name" value="DEOXYURIDINE 5'-TRIPHOSPHATE NUCLEOTIDOHYDROLASE"/>
    <property type="match status" value="1"/>
</dbReference>
<dbReference type="STRING" id="72004.ENSBMUP00000014444"/>
<evidence type="ECO:0000256" key="1">
    <source>
        <dbReference type="ARBA" id="ARBA00005142"/>
    </source>
</evidence>
<dbReference type="Proteomes" id="UP000011080">
    <property type="component" value="Unassembled WGS sequence"/>
</dbReference>
<name>L8IWW6_9CETA</name>
<evidence type="ECO:0000256" key="4">
    <source>
        <dbReference type="ARBA" id="ARBA00023080"/>
    </source>
</evidence>
<comment type="similarity">
    <text evidence="2">Belongs to the dUTPase family.</text>
</comment>
<dbReference type="GO" id="GO:0004170">
    <property type="term" value="F:dUTP diphosphatase activity"/>
    <property type="evidence" value="ECO:0007669"/>
    <property type="project" value="UniProtKB-EC"/>
</dbReference>
<reference evidence="6 7" key="1">
    <citation type="journal article" date="2012" name="Nat. Genet.">
        <title>The yak genome and adaptation to life at high altitude.</title>
        <authorList>
            <person name="Qiu Q."/>
            <person name="Zhang G."/>
            <person name="Ma T."/>
            <person name="Qian W."/>
            <person name="Wang J."/>
            <person name="Ye Z."/>
            <person name="Cao C."/>
            <person name="Hu Q."/>
            <person name="Kim J."/>
            <person name="Larkin D.M."/>
            <person name="Auvil L."/>
            <person name="Capitanu B."/>
            <person name="Ma J."/>
            <person name="Lewin H.A."/>
            <person name="Qian X."/>
            <person name="Lang Y."/>
            <person name="Zhou R."/>
            <person name="Wang L."/>
            <person name="Wang K."/>
            <person name="Xia J."/>
            <person name="Liao S."/>
            <person name="Pan S."/>
            <person name="Lu X."/>
            <person name="Hou H."/>
            <person name="Wang Y."/>
            <person name="Zang X."/>
            <person name="Yin Y."/>
            <person name="Ma H."/>
            <person name="Zhang J."/>
            <person name="Wang Z."/>
            <person name="Zhang Y."/>
            <person name="Zhang D."/>
            <person name="Yonezawa T."/>
            <person name="Hasegawa M."/>
            <person name="Zhong Y."/>
            <person name="Liu W."/>
            <person name="Zhang Y."/>
            <person name="Huang Z."/>
            <person name="Zhang S."/>
            <person name="Long R."/>
            <person name="Yang H."/>
            <person name="Wang J."/>
            <person name="Lenstra J.A."/>
            <person name="Cooper D.N."/>
            <person name="Wu Y."/>
            <person name="Wang J."/>
            <person name="Shi P."/>
            <person name="Wang J."/>
            <person name="Liu J."/>
        </authorList>
    </citation>
    <scope>NUCLEOTIDE SEQUENCE [LARGE SCALE GENOMIC DNA]</scope>
    <source>
        <strain evidence="7">yakQH1</strain>
    </source>
</reference>
<evidence type="ECO:0000256" key="3">
    <source>
        <dbReference type="ARBA" id="ARBA00012379"/>
    </source>
</evidence>
<keyword evidence="4" id="KW-0546">Nucleotide metabolism</keyword>
<dbReference type="EC" id="3.6.1.23" evidence="3"/>
<gene>
    <name evidence="6" type="ORF">M91_17206</name>
</gene>
<dbReference type="Pfam" id="PF00692">
    <property type="entry name" value="dUTPase"/>
    <property type="match status" value="1"/>
</dbReference>
<proteinExistence type="inferred from homology"/>
<dbReference type="EMBL" id="JH880514">
    <property type="protein sequence ID" value="ELR60951.1"/>
    <property type="molecule type" value="Genomic_DNA"/>
</dbReference>
<dbReference type="PANTHER" id="PTHR11241:SF0">
    <property type="entry name" value="DEOXYURIDINE 5'-TRIPHOSPHATE NUCLEOTIDOHYDROLASE"/>
    <property type="match status" value="1"/>
</dbReference>
<accession>L8IWW6</accession>
<evidence type="ECO:0000259" key="5">
    <source>
        <dbReference type="Pfam" id="PF00692"/>
    </source>
</evidence>
<dbReference type="Gene3D" id="2.70.40.10">
    <property type="match status" value="1"/>
</dbReference>
<dbReference type="GO" id="GO:0046081">
    <property type="term" value="P:dUTP catabolic process"/>
    <property type="evidence" value="ECO:0007669"/>
    <property type="project" value="InterPro"/>
</dbReference>
<dbReference type="InterPro" id="IPR029054">
    <property type="entry name" value="dUTPase-like"/>
</dbReference>
<feature type="non-terminal residue" evidence="6">
    <location>
        <position position="1"/>
    </location>
</feature>
<sequence>YDDAVPPRDKALVQTNIQIALPSGCYGTVVLHSGLVVKHF</sequence>
<dbReference type="AlphaFoldDB" id="L8IWW6"/>
<feature type="domain" description="dUTPase-like" evidence="5">
    <location>
        <begin position="1"/>
        <end position="40"/>
    </location>
</feature>
<evidence type="ECO:0000313" key="6">
    <source>
        <dbReference type="EMBL" id="ELR60951.1"/>
    </source>
</evidence>
<dbReference type="SUPFAM" id="SSF51283">
    <property type="entry name" value="dUTPase-like"/>
    <property type="match status" value="1"/>
</dbReference>
<evidence type="ECO:0000313" key="7">
    <source>
        <dbReference type="Proteomes" id="UP000011080"/>
    </source>
</evidence>